<feature type="compositionally biased region" description="Basic and acidic residues" evidence="1">
    <location>
        <begin position="23"/>
        <end position="38"/>
    </location>
</feature>
<comment type="caution">
    <text evidence="2">The sequence shown here is derived from an EMBL/GenBank/DDBJ whole genome shotgun (WGS) entry which is preliminary data.</text>
</comment>
<dbReference type="EMBL" id="BTGU01000039">
    <property type="protein sequence ID" value="GMN51895.1"/>
    <property type="molecule type" value="Genomic_DNA"/>
</dbReference>
<name>A0AA88DBI6_FICCA</name>
<feature type="region of interest" description="Disordered" evidence="1">
    <location>
        <begin position="16"/>
        <end position="38"/>
    </location>
</feature>
<reference evidence="2" key="1">
    <citation type="submission" date="2023-07" db="EMBL/GenBank/DDBJ databases">
        <title>draft genome sequence of fig (Ficus carica).</title>
        <authorList>
            <person name="Takahashi T."/>
            <person name="Nishimura K."/>
        </authorList>
    </citation>
    <scope>NUCLEOTIDE SEQUENCE</scope>
</reference>
<gene>
    <name evidence="2" type="ORF">TIFTF001_021055</name>
</gene>
<dbReference type="Proteomes" id="UP001187192">
    <property type="component" value="Unassembled WGS sequence"/>
</dbReference>
<evidence type="ECO:0000256" key="1">
    <source>
        <dbReference type="SAM" id="MobiDB-lite"/>
    </source>
</evidence>
<protein>
    <submittedName>
        <fullName evidence="2">Uncharacterized protein</fullName>
    </submittedName>
</protein>
<sequence length="72" mass="7804">MLHTVQVVGLRESNIFNSNTQSTERKKGDRHRSSSWEKGKCTVNEGTEAKVTAVSRAAPGPELSTGRGGQTF</sequence>
<evidence type="ECO:0000313" key="3">
    <source>
        <dbReference type="Proteomes" id="UP001187192"/>
    </source>
</evidence>
<dbReference type="AlphaFoldDB" id="A0AA88DBI6"/>
<keyword evidence="3" id="KW-1185">Reference proteome</keyword>
<proteinExistence type="predicted"/>
<evidence type="ECO:0000313" key="2">
    <source>
        <dbReference type="EMBL" id="GMN51895.1"/>
    </source>
</evidence>
<accession>A0AA88DBI6</accession>
<organism evidence="2 3">
    <name type="scientific">Ficus carica</name>
    <name type="common">Common fig</name>
    <dbReference type="NCBI Taxonomy" id="3494"/>
    <lineage>
        <taxon>Eukaryota</taxon>
        <taxon>Viridiplantae</taxon>
        <taxon>Streptophyta</taxon>
        <taxon>Embryophyta</taxon>
        <taxon>Tracheophyta</taxon>
        <taxon>Spermatophyta</taxon>
        <taxon>Magnoliopsida</taxon>
        <taxon>eudicotyledons</taxon>
        <taxon>Gunneridae</taxon>
        <taxon>Pentapetalae</taxon>
        <taxon>rosids</taxon>
        <taxon>fabids</taxon>
        <taxon>Rosales</taxon>
        <taxon>Moraceae</taxon>
        <taxon>Ficeae</taxon>
        <taxon>Ficus</taxon>
    </lineage>
</organism>